<comment type="similarity">
    <text evidence="2">Belongs to the protein prenyltransferase subunit beta family.</text>
</comment>
<sequence>MADANHAEPTLDINRHLKYWKMCLQAPLPNHYLSNEGVRMTLAYFIVNSIRILEQEGGQEDQAGKGSANLGTPLIHPKDHARLRAWVLSHQQPSGGFAPSSTLLYPPTPLTSSGNGSQRDQPEEEKPTVANLPATLFSLQLLALLADDGEEGERGAFDGVDRAQILRWMKRLQRADGSFGEVGREMPGKGWFIGGGYDMRYCYIAASIRWMLRGDLREGEEGWVEDFDTGALERYILGSQTYDGGFAGSSKEEPHAGYAYCAVAALSLLHRPLTNSTASLTSNILQSSIRDTPKLLHWLASRQFVYLEPPQNDTNSDYEDEDNFLLPARPSDLTSITSPSSPIPLHVASNGRCNKVADTCYTWWVAAALSVLGHSDLIDWPASRRFLLDRMAHRIGGFSKHPGGPPDVYHGCFGLAALAVMGEEGLARVDCALALPVRTVGVVEKAREELVRKAVGDGKREEGGLKEVGFVDTGLALRGNGRAG</sequence>
<evidence type="ECO:0000313" key="10">
    <source>
        <dbReference type="EMBL" id="KAK4142906.1"/>
    </source>
</evidence>
<reference evidence="10" key="1">
    <citation type="journal article" date="2023" name="Mol. Phylogenet. Evol.">
        <title>Genome-scale phylogeny and comparative genomics of the fungal order Sordariales.</title>
        <authorList>
            <person name="Hensen N."/>
            <person name="Bonometti L."/>
            <person name="Westerberg I."/>
            <person name="Brannstrom I.O."/>
            <person name="Guillou S."/>
            <person name="Cros-Aarteil S."/>
            <person name="Calhoun S."/>
            <person name="Haridas S."/>
            <person name="Kuo A."/>
            <person name="Mondo S."/>
            <person name="Pangilinan J."/>
            <person name="Riley R."/>
            <person name="LaButti K."/>
            <person name="Andreopoulos B."/>
            <person name="Lipzen A."/>
            <person name="Chen C."/>
            <person name="Yan M."/>
            <person name="Daum C."/>
            <person name="Ng V."/>
            <person name="Clum A."/>
            <person name="Steindorff A."/>
            <person name="Ohm R.A."/>
            <person name="Martin F."/>
            <person name="Silar P."/>
            <person name="Natvig D.O."/>
            <person name="Lalanne C."/>
            <person name="Gautier V."/>
            <person name="Ament-Velasquez S.L."/>
            <person name="Kruys A."/>
            <person name="Hutchinson M.I."/>
            <person name="Powell A.J."/>
            <person name="Barry K."/>
            <person name="Miller A.N."/>
            <person name="Grigoriev I.V."/>
            <person name="Debuchy R."/>
            <person name="Gladieux P."/>
            <person name="Hiltunen Thoren M."/>
            <person name="Johannesson H."/>
        </authorList>
    </citation>
    <scope>NUCLEOTIDE SEQUENCE</scope>
    <source>
        <strain evidence="10">CBS 141.50</strain>
    </source>
</reference>
<keyword evidence="4" id="KW-0808">Transferase</keyword>
<dbReference type="EMBL" id="MU853592">
    <property type="protein sequence ID" value="KAK4142906.1"/>
    <property type="molecule type" value="Genomic_DNA"/>
</dbReference>
<dbReference type="GeneID" id="87814092"/>
<name>A0AAN6V3L3_9PEZI</name>
<dbReference type="InterPro" id="IPR008930">
    <property type="entry name" value="Terpenoid_cyclase/PrenylTrfase"/>
</dbReference>
<keyword evidence="3" id="KW-0637">Prenyltransferase</keyword>
<evidence type="ECO:0000256" key="1">
    <source>
        <dbReference type="ARBA" id="ARBA00001947"/>
    </source>
</evidence>
<evidence type="ECO:0000313" key="11">
    <source>
        <dbReference type="Proteomes" id="UP001302676"/>
    </source>
</evidence>
<evidence type="ECO:0000256" key="6">
    <source>
        <dbReference type="ARBA" id="ARBA00022737"/>
    </source>
</evidence>
<evidence type="ECO:0000256" key="8">
    <source>
        <dbReference type="SAM" id="MobiDB-lite"/>
    </source>
</evidence>
<dbReference type="PANTHER" id="PTHR11774:SF4">
    <property type="entry name" value="GERANYLGERANYL TRANSFERASE TYPE-1 SUBUNIT BETA"/>
    <property type="match status" value="1"/>
</dbReference>
<dbReference type="PANTHER" id="PTHR11774">
    <property type="entry name" value="GERANYLGERANYL TRANSFERASE TYPE BETA SUBUNIT"/>
    <property type="match status" value="1"/>
</dbReference>
<dbReference type="InterPro" id="IPR001330">
    <property type="entry name" value="Prenyltrans"/>
</dbReference>
<evidence type="ECO:0000256" key="2">
    <source>
        <dbReference type="ARBA" id="ARBA00010497"/>
    </source>
</evidence>
<accession>A0AAN6V3L3</accession>
<comment type="cofactor">
    <cofactor evidence="1">
        <name>Zn(2+)</name>
        <dbReference type="ChEBI" id="CHEBI:29105"/>
    </cofactor>
</comment>
<keyword evidence="11" id="KW-1185">Reference proteome</keyword>
<comment type="caution">
    <text evidence="10">The sequence shown here is derived from an EMBL/GenBank/DDBJ whole genome shotgun (WGS) entry which is preliminary data.</text>
</comment>
<keyword evidence="7" id="KW-0862">Zinc</keyword>
<dbReference type="GO" id="GO:0005953">
    <property type="term" value="C:CAAX-protein geranylgeranyltransferase complex"/>
    <property type="evidence" value="ECO:0007669"/>
    <property type="project" value="TreeGrafter"/>
</dbReference>
<proteinExistence type="inferred from homology"/>
<evidence type="ECO:0000256" key="7">
    <source>
        <dbReference type="ARBA" id="ARBA00022833"/>
    </source>
</evidence>
<evidence type="ECO:0000256" key="5">
    <source>
        <dbReference type="ARBA" id="ARBA00022723"/>
    </source>
</evidence>
<gene>
    <name evidence="10" type="ORF">C8A04DRAFT_12833</name>
</gene>
<evidence type="ECO:0000256" key="3">
    <source>
        <dbReference type="ARBA" id="ARBA00022602"/>
    </source>
</evidence>
<keyword evidence="6" id="KW-0677">Repeat</keyword>
<dbReference type="InterPro" id="IPR045089">
    <property type="entry name" value="PGGT1B-like"/>
</dbReference>
<dbReference type="AlphaFoldDB" id="A0AAN6V3L3"/>
<dbReference type="Pfam" id="PF00432">
    <property type="entry name" value="Prenyltrans"/>
    <property type="match status" value="1"/>
</dbReference>
<feature type="compositionally biased region" description="Low complexity" evidence="8">
    <location>
        <begin position="99"/>
        <end position="113"/>
    </location>
</feature>
<dbReference type="Proteomes" id="UP001302676">
    <property type="component" value="Unassembled WGS sequence"/>
</dbReference>
<dbReference type="RefSeq" id="XP_062636277.1">
    <property type="nucleotide sequence ID" value="XM_062777479.1"/>
</dbReference>
<keyword evidence="5" id="KW-0479">Metal-binding</keyword>
<evidence type="ECO:0000256" key="4">
    <source>
        <dbReference type="ARBA" id="ARBA00022679"/>
    </source>
</evidence>
<feature type="domain" description="Prenyltransferase alpha-alpha toroid" evidence="9">
    <location>
        <begin position="11"/>
        <end position="434"/>
    </location>
</feature>
<reference evidence="10" key="2">
    <citation type="submission" date="2023-05" db="EMBL/GenBank/DDBJ databases">
        <authorList>
            <consortium name="Lawrence Berkeley National Laboratory"/>
            <person name="Steindorff A."/>
            <person name="Hensen N."/>
            <person name="Bonometti L."/>
            <person name="Westerberg I."/>
            <person name="Brannstrom I.O."/>
            <person name="Guillou S."/>
            <person name="Cros-Aarteil S."/>
            <person name="Calhoun S."/>
            <person name="Haridas S."/>
            <person name="Kuo A."/>
            <person name="Mondo S."/>
            <person name="Pangilinan J."/>
            <person name="Riley R."/>
            <person name="Labutti K."/>
            <person name="Andreopoulos B."/>
            <person name="Lipzen A."/>
            <person name="Chen C."/>
            <person name="Yanf M."/>
            <person name="Daum C."/>
            <person name="Ng V."/>
            <person name="Clum A."/>
            <person name="Ohm R."/>
            <person name="Martin F."/>
            <person name="Silar P."/>
            <person name="Natvig D."/>
            <person name="Lalanne C."/>
            <person name="Gautier V."/>
            <person name="Ament-Velasquez S.L."/>
            <person name="Kruys A."/>
            <person name="Hutchinson M.I."/>
            <person name="Powell A.J."/>
            <person name="Barry K."/>
            <person name="Miller A.N."/>
            <person name="Grigoriev I.V."/>
            <person name="Debuchy R."/>
            <person name="Gladieux P."/>
            <person name="Thoren M.H."/>
            <person name="Johannesson H."/>
        </authorList>
    </citation>
    <scope>NUCLEOTIDE SEQUENCE</scope>
    <source>
        <strain evidence="10">CBS 141.50</strain>
    </source>
</reference>
<organism evidence="10 11">
    <name type="scientific">Dichotomopilus funicola</name>
    <dbReference type="NCBI Taxonomy" id="1934379"/>
    <lineage>
        <taxon>Eukaryota</taxon>
        <taxon>Fungi</taxon>
        <taxon>Dikarya</taxon>
        <taxon>Ascomycota</taxon>
        <taxon>Pezizomycotina</taxon>
        <taxon>Sordariomycetes</taxon>
        <taxon>Sordariomycetidae</taxon>
        <taxon>Sordariales</taxon>
        <taxon>Chaetomiaceae</taxon>
        <taxon>Dichotomopilus</taxon>
    </lineage>
</organism>
<dbReference type="GO" id="GO:0004662">
    <property type="term" value="F:CAAX-protein geranylgeranyltransferase activity"/>
    <property type="evidence" value="ECO:0007669"/>
    <property type="project" value="TreeGrafter"/>
</dbReference>
<dbReference type="Gene3D" id="1.50.10.20">
    <property type="match status" value="1"/>
</dbReference>
<dbReference type="SUPFAM" id="SSF48239">
    <property type="entry name" value="Terpenoid cyclases/Protein prenyltransferases"/>
    <property type="match status" value="1"/>
</dbReference>
<feature type="region of interest" description="Disordered" evidence="8">
    <location>
        <begin position="97"/>
        <end position="127"/>
    </location>
</feature>
<evidence type="ECO:0000259" key="9">
    <source>
        <dbReference type="Pfam" id="PF00432"/>
    </source>
</evidence>
<protein>
    <submittedName>
        <fullName evidence="10">Terpenoid cyclases/protein prenyltransferase alpha-alpha toroid</fullName>
    </submittedName>
</protein>
<dbReference type="GO" id="GO:0046872">
    <property type="term" value="F:metal ion binding"/>
    <property type="evidence" value="ECO:0007669"/>
    <property type="project" value="UniProtKB-KW"/>
</dbReference>